<evidence type="ECO:0000256" key="6">
    <source>
        <dbReference type="ARBA" id="ARBA00022614"/>
    </source>
</evidence>
<keyword evidence="15 20" id="KW-0472">Membrane</keyword>
<keyword evidence="6" id="KW-0433">Leucine-rich repeat</keyword>
<dbReference type="SUPFAM" id="SSF56112">
    <property type="entry name" value="Protein kinase-like (PK-like)"/>
    <property type="match status" value="2"/>
</dbReference>
<dbReference type="Gene3D" id="3.80.10.10">
    <property type="entry name" value="Ribonuclease Inhibitor"/>
    <property type="match status" value="3"/>
</dbReference>
<dbReference type="InterPro" id="IPR050647">
    <property type="entry name" value="Plant_LRR-RLKs"/>
</dbReference>
<dbReference type="FunFam" id="3.30.200.20:FF:000638">
    <property type="entry name" value="serine/threonine-protein kinase-like protein ACR4"/>
    <property type="match status" value="1"/>
</dbReference>
<keyword evidence="24" id="KW-1185">Reference proteome</keyword>
<dbReference type="PROSITE" id="PS50011">
    <property type="entry name" value="PROTEIN_KINASE_DOM"/>
    <property type="match status" value="1"/>
</dbReference>
<comment type="caution">
    <text evidence="23">The sequence shown here is derived from an EMBL/GenBank/DDBJ whole genome shotgun (WGS) entry which is preliminary data.</text>
</comment>
<evidence type="ECO:0000256" key="7">
    <source>
        <dbReference type="ARBA" id="ARBA00022679"/>
    </source>
</evidence>
<keyword evidence="16" id="KW-0325">Glycoprotein</keyword>
<reference evidence="23 24" key="1">
    <citation type="submission" date="2018-10" db="EMBL/GenBank/DDBJ databases">
        <title>A high-quality apple genome assembly.</title>
        <authorList>
            <person name="Hu J."/>
        </authorList>
    </citation>
    <scope>NUCLEOTIDE SEQUENCE [LARGE SCALE GENOMIC DNA]</scope>
    <source>
        <strain evidence="24">cv. HFTH1</strain>
        <tissue evidence="23">Young leaf</tissue>
    </source>
</reference>
<comment type="catalytic activity">
    <reaction evidence="17">
        <text>L-threonyl-[protein] + ATP = O-phospho-L-threonyl-[protein] + ADP + H(+)</text>
        <dbReference type="Rhea" id="RHEA:46608"/>
        <dbReference type="Rhea" id="RHEA-COMP:11060"/>
        <dbReference type="Rhea" id="RHEA-COMP:11605"/>
        <dbReference type="ChEBI" id="CHEBI:15378"/>
        <dbReference type="ChEBI" id="CHEBI:30013"/>
        <dbReference type="ChEBI" id="CHEBI:30616"/>
        <dbReference type="ChEBI" id="CHEBI:61977"/>
        <dbReference type="ChEBI" id="CHEBI:456216"/>
        <dbReference type="EC" id="2.7.11.1"/>
    </reaction>
</comment>
<dbReference type="FunFam" id="3.80.10.10:FF:000215">
    <property type="entry name" value="Receptor-like protein kinase HSL1"/>
    <property type="match status" value="1"/>
</dbReference>
<dbReference type="FunFam" id="1.10.510.10:FF:000477">
    <property type="entry name" value="Receptor protein kinase CRINKLY4"/>
    <property type="match status" value="1"/>
</dbReference>
<evidence type="ECO:0000256" key="2">
    <source>
        <dbReference type="ARBA" id="ARBA00012513"/>
    </source>
</evidence>
<keyword evidence="5" id="KW-0597">Phosphoprotein</keyword>
<proteinExistence type="predicted"/>
<dbReference type="InterPro" id="IPR001245">
    <property type="entry name" value="Ser-Thr/Tyr_kinase_cat_dom"/>
</dbReference>
<evidence type="ECO:0000259" key="22">
    <source>
        <dbReference type="PROSITE" id="PS50011"/>
    </source>
</evidence>
<dbReference type="SUPFAM" id="SSF52058">
    <property type="entry name" value="L domain-like"/>
    <property type="match status" value="1"/>
</dbReference>
<protein>
    <recommendedName>
        <fullName evidence="2">non-specific serine/threonine protein kinase</fullName>
        <ecNumber evidence="2">2.7.11.1</ecNumber>
    </recommendedName>
</protein>
<dbReference type="InterPro" id="IPR013210">
    <property type="entry name" value="LRR_N_plant-typ"/>
</dbReference>
<evidence type="ECO:0000256" key="1">
    <source>
        <dbReference type="ARBA" id="ARBA00004251"/>
    </source>
</evidence>
<dbReference type="GO" id="GO:0033612">
    <property type="term" value="F:receptor serine/threonine kinase binding"/>
    <property type="evidence" value="ECO:0007669"/>
    <property type="project" value="TreeGrafter"/>
</dbReference>
<keyword evidence="4" id="KW-0723">Serine/threonine-protein kinase</keyword>
<dbReference type="PANTHER" id="PTHR48056">
    <property type="entry name" value="LRR RECEPTOR-LIKE SERINE/THREONINE-PROTEIN KINASE-RELATED"/>
    <property type="match status" value="1"/>
</dbReference>
<evidence type="ECO:0000256" key="14">
    <source>
        <dbReference type="ARBA" id="ARBA00022989"/>
    </source>
</evidence>
<keyword evidence="13 19" id="KW-0067">ATP-binding</keyword>
<evidence type="ECO:0000256" key="17">
    <source>
        <dbReference type="ARBA" id="ARBA00047899"/>
    </source>
</evidence>
<feature type="transmembrane region" description="Helical" evidence="20">
    <location>
        <begin position="754"/>
        <end position="779"/>
    </location>
</feature>
<dbReference type="GO" id="GO:0009791">
    <property type="term" value="P:post-embryonic development"/>
    <property type="evidence" value="ECO:0007669"/>
    <property type="project" value="UniProtKB-ARBA"/>
</dbReference>
<keyword evidence="9 21" id="KW-0732">Signal</keyword>
<dbReference type="InterPro" id="IPR017441">
    <property type="entry name" value="Protein_kinase_ATP_BS"/>
</dbReference>
<dbReference type="Proteomes" id="UP000290289">
    <property type="component" value="Chromosome 10"/>
</dbReference>
<dbReference type="GO" id="GO:0004674">
    <property type="term" value="F:protein serine/threonine kinase activity"/>
    <property type="evidence" value="ECO:0007669"/>
    <property type="project" value="UniProtKB-KW"/>
</dbReference>
<dbReference type="Pfam" id="PF08263">
    <property type="entry name" value="LRRNT_2"/>
    <property type="match status" value="1"/>
</dbReference>
<dbReference type="InterPro" id="IPR032675">
    <property type="entry name" value="LRR_dom_sf"/>
</dbReference>
<evidence type="ECO:0000256" key="18">
    <source>
        <dbReference type="ARBA" id="ARBA00048679"/>
    </source>
</evidence>
<dbReference type="Gene3D" id="3.30.200.20">
    <property type="entry name" value="Phosphorylase Kinase, domain 1"/>
    <property type="match status" value="1"/>
</dbReference>
<dbReference type="Pfam" id="PF13855">
    <property type="entry name" value="LRR_8"/>
    <property type="match status" value="2"/>
</dbReference>
<dbReference type="InterPro" id="IPR003591">
    <property type="entry name" value="Leu-rich_rpt_typical-subtyp"/>
</dbReference>
<feature type="binding site" evidence="19">
    <location>
        <position position="841"/>
    </location>
    <ligand>
        <name>ATP</name>
        <dbReference type="ChEBI" id="CHEBI:30616"/>
    </ligand>
</feature>
<dbReference type="Pfam" id="PF00560">
    <property type="entry name" value="LRR_1"/>
    <property type="match status" value="7"/>
</dbReference>
<feature type="chain" id="PRO_5019844744" description="non-specific serine/threonine protein kinase" evidence="21">
    <location>
        <begin position="21"/>
        <end position="1082"/>
    </location>
</feature>
<feature type="domain" description="Protein kinase" evidence="22">
    <location>
        <begin position="813"/>
        <end position="1079"/>
    </location>
</feature>
<dbReference type="Pfam" id="PF07714">
    <property type="entry name" value="PK_Tyr_Ser-Thr"/>
    <property type="match status" value="1"/>
</dbReference>
<organism evidence="23 24">
    <name type="scientific">Malus domestica</name>
    <name type="common">Apple</name>
    <name type="synonym">Pyrus malus</name>
    <dbReference type="NCBI Taxonomy" id="3750"/>
    <lineage>
        <taxon>Eukaryota</taxon>
        <taxon>Viridiplantae</taxon>
        <taxon>Streptophyta</taxon>
        <taxon>Embryophyta</taxon>
        <taxon>Tracheophyta</taxon>
        <taxon>Spermatophyta</taxon>
        <taxon>Magnoliopsida</taxon>
        <taxon>eudicotyledons</taxon>
        <taxon>Gunneridae</taxon>
        <taxon>Pentapetalae</taxon>
        <taxon>rosids</taxon>
        <taxon>fabids</taxon>
        <taxon>Rosales</taxon>
        <taxon>Rosaceae</taxon>
        <taxon>Amygdaloideae</taxon>
        <taxon>Maleae</taxon>
        <taxon>Malus</taxon>
    </lineage>
</organism>
<evidence type="ECO:0000256" key="9">
    <source>
        <dbReference type="ARBA" id="ARBA00022729"/>
    </source>
</evidence>
<evidence type="ECO:0000256" key="5">
    <source>
        <dbReference type="ARBA" id="ARBA00022553"/>
    </source>
</evidence>
<evidence type="ECO:0000256" key="3">
    <source>
        <dbReference type="ARBA" id="ARBA00022475"/>
    </source>
</evidence>
<dbReference type="EMBL" id="RDQH01000336">
    <property type="protein sequence ID" value="RXH86221.1"/>
    <property type="molecule type" value="Genomic_DNA"/>
</dbReference>
<name>A0A498IY64_MALDO</name>
<dbReference type="AlphaFoldDB" id="A0A498IY64"/>
<dbReference type="FunFam" id="3.80.10.10:FF:000453">
    <property type="entry name" value="Leucine-rich receptor-like protein kinase family protein"/>
    <property type="match status" value="1"/>
</dbReference>
<dbReference type="FunFam" id="3.80.10.10:FF:000077">
    <property type="entry name" value="LRR receptor-like serine/threonine-protein kinase ERL1"/>
    <property type="match status" value="1"/>
</dbReference>
<accession>A0A498IY64</accession>
<keyword evidence="12" id="KW-0418">Kinase</keyword>
<evidence type="ECO:0000256" key="19">
    <source>
        <dbReference type="PROSITE-ProRule" id="PRU10141"/>
    </source>
</evidence>
<keyword evidence="3" id="KW-1003">Cell membrane</keyword>
<evidence type="ECO:0000256" key="21">
    <source>
        <dbReference type="SAM" id="SignalP"/>
    </source>
</evidence>
<dbReference type="InterPro" id="IPR001611">
    <property type="entry name" value="Leu-rich_rpt"/>
</dbReference>
<evidence type="ECO:0000313" key="23">
    <source>
        <dbReference type="EMBL" id="RXH86221.1"/>
    </source>
</evidence>
<dbReference type="GO" id="GO:0005524">
    <property type="term" value="F:ATP binding"/>
    <property type="evidence" value="ECO:0007669"/>
    <property type="project" value="UniProtKB-UniRule"/>
</dbReference>
<evidence type="ECO:0000256" key="15">
    <source>
        <dbReference type="ARBA" id="ARBA00023136"/>
    </source>
</evidence>
<evidence type="ECO:0000256" key="16">
    <source>
        <dbReference type="ARBA" id="ARBA00023180"/>
    </source>
</evidence>
<comment type="subcellular location">
    <subcellularLocation>
        <location evidence="1">Cell membrane</location>
        <topology evidence="1">Single-pass type I membrane protein</topology>
    </subcellularLocation>
</comment>
<gene>
    <name evidence="23" type="ORF">DVH24_017274</name>
</gene>
<evidence type="ECO:0000256" key="12">
    <source>
        <dbReference type="ARBA" id="ARBA00022777"/>
    </source>
</evidence>
<feature type="signal peptide" evidence="21">
    <location>
        <begin position="1"/>
        <end position="20"/>
    </location>
</feature>
<keyword evidence="14 20" id="KW-1133">Transmembrane helix</keyword>
<dbReference type="GO" id="GO:0005886">
    <property type="term" value="C:plasma membrane"/>
    <property type="evidence" value="ECO:0007669"/>
    <property type="project" value="UniProtKB-SubCell"/>
</dbReference>
<keyword evidence="11 19" id="KW-0547">Nucleotide-binding</keyword>
<dbReference type="GO" id="GO:0051707">
    <property type="term" value="P:response to other organism"/>
    <property type="evidence" value="ECO:0007669"/>
    <property type="project" value="UniProtKB-ARBA"/>
</dbReference>
<keyword evidence="10" id="KW-0677">Repeat</keyword>
<evidence type="ECO:0000256" key="13">
    <source>
        <dbReference type="ARBA" id="ARBA00022840"/>
    </source>
</evidence>
<evidence type="ECO:0000313" key="24">
    <source>
        <dbReference type="Proteomes" id="UP000290289"/>
    </source>
</evidence>
<dbReference type="PANTHER" id="PTHR48056:SF15">
    <property type="entry name" value="RECEPTOR-LIKE PROTEIN KINASE HSL1"/>
    <property type="match status" value="1"/>
</dbReference>
<keyword evidence="8 20" id="KW-0812">Transmembrane</keyword>
<dbReference type="InterPro" id="IPR011009">
    <property type="entry name" value="Kinase-like_dom_sf"/>
</dbReference>
<dbReference type="GO" id="GO:0006952">
    <property type="term" value="P:defense response"/>
    <property type="evidence" value="ECO:0007669"/>
    <property type="project" value="UniProtKB-ARBA"/>
</dbReference>
<keyword evidence="7" id="KW-0808">Transferase</keyword>
<evidence type="ECO:0000256" key="10">
    <source>
        <dbReference type="ARBA" id="ARBA00022737"/>
    </source>
</evidence>
<dbReference type="EC" id="2.7.11.1" evidence="2"/>
<dbReference type="SMART" id="SM00369">
    <property type="entry name" value="LRR_TYP"/>
    <property type="match status" value="7"/>
</dbReference>
<evidence type="ECO:0000256" key="4">
    <source>
        <dbReference type="ARBA" id="ARBA00022527"/>
    </source>
</evidence>
<dbReference type="PROSITE" id="PS00107">
    <property type="entry name" value="PROTEIN_KINASE_ATP"/>
    <property type="match status" value="1"/>
</dbReference>
<evidence type="ECO:0000256" key="20">
    <source>
        <dbReference type="SAM" id="Phobius"/>
    </source>
</evidence>
<comment type="catalytic activity">
    <reaction evidence="18">
        <text>L-seryl-[protein] + ATP = O-phospho-L-seryl-[protein] + ADP + H(+)</text>
        <dbReference type="Rhea" id="RHEA:17989"/>
        <dbReference type="Rhea" id="RHEA-COMP:9863"/>
        <dbReference type="Rhea" id="RHEA-COMP:11604"/>
        <dbReference type="ChEBI" id="CHEBI:15378"/>
        <dbReference type="ChEBI" id="CHEBI:29999"/>
        <dbReference type="ChEBI" id="CHEBI:30616"/>
        <dbReference type="ChEBI" id="CHEBI:83421"/>
        <dbReference type="ChEBI" id="CHEBI:456216"/>
        <dbReference type="EC" id="2.7.11.1"/>
    </reaction>
</comment>
<dbReference type="SUPFAM" id="SSF52047">
    <property type="entry name" value="RNI-like"/>
    <property type="match status" value="1"/>
</dbReference>
<evidence type="ECO:0000256" key="11">
    <source>
        <dbReference type="ARBA" id="ARBA00022741"/>
    </source>
</evidence>
<dbReference type="STRING" id="3750.A0A498IY64"/>
<dbReference type="Gene3D" id="1.10.510.10">
    <property type="entry name" value="Transferase(Phosphotransferase) domain 1"/>
    <property type="match status" value="2"/>
</dbReference>
<sequence>MLLFLLPLLLLLPPLPTTLSLNQEGLYLQHFKLSLDDPDSALDSWNDADSTPCNWLGVKCDDASSSSPVVRSLDLPSANLAGPFPTVLCRLPNLTHLSLYNNSINSTLPPSLSTCQNLEHLDLSQNLLTGALPATLPDLPNLKYLDLTGNNFSGPIPDSFGRFQKLEVLSLVYNLIEGTIPPFLGNISTLKMLNLSYNPFLPGRIPAELGNLTNLEVLWLTECNIVGEIPDSLGRLKNLKDLDLAINGLTGRIPPSLSELTSVVQIELYNNSLTGKLPPGMSKLTRLRLLDASMNQLSGPIPDELCRLPLESLNLYENNFEGSVPASIANSPNLYELRLFRNKLSGELPQNLGKNSPLKWLDVSSNQFTGTIPASLCEKRQMEELLMIHNEFSGGIPARLGECQSLTRVRLGHNRLSGEVPAGFWGLPRVYLMELVENELSGAISKTIAGATNLSLLIVAKNKFSGQIPEEIGWVENLMEFSGGENKFNGPLPESIVRLGQLGTLDLHSNEISGELPNGIQSWTKLNELNLASNQLSGKIPDGIGNLSVLNYLDLSGNRFSGKIPFGLQNMKLNVFNLSNNRLSGELPPLFAKEIYRSSFLGNPGLCGDLDGLCDGKAEVKSQGYLWLLRCIFILSEYAYTLRVNEKSDIYSFGVVILELVTGRLPVDPEFGEKDLVKWVCTALDQKGVDSVVDPKLESCYKEEVCKVLNIGLLCTSPLPINRPSMRRVVKLLQEVGTEKHPQAAKKEGKFKHVAYLIIISLLCTSTVILGAVLTLILLCKKKPVQTQETPPPTKPSAQVYPLTNIDVATDGFNHRRIVGEGRFGTVYAAIFEKGQIAAVKRIHSRHVLSNAGFGFSRILRSISLAQHPNIVPIIGYSEGPGERIIVMEFVGMVCLDYYLHQNSDGASLDWNHRLKIAAGAAKGLEYLHEGVAPNIIHGCVKASNILIDVNFCARVCDYGLSFLAPQEKRGLLGHVDDEYWDGGLGGGGGACKESDVYGFGVVLLELLSGRLCDEGRLVNWSLPLIKEKRFSEFLDPRLAIPSEILPLVRLAKVASACVGNSRKSRPSIGQVATILSSLEMD</sequence>
<dbReference type="InterPro" id="IPR000719">
    <property type="entry name" value="Prot_kinase_dom"/>
</dbReference>
<evidence type="ECO:0000256" key="8">
    <source>
        <dbReference type="ARBA" id="ARBA00022692"/>
    </source>
</evidence>